<name>A0A8J4A2A6_9ACTN</name>
<dbReference type="Gene3D" id="3.40.50.12780">
    <property type="entry name" value="N-terminal domain of ligase-like"/>
    <property type="match status" value="1"/>
</dbReference>
<dbReference type="AlphaFoldDB" id="A0A8J4A2A6"/>
<dbReference type="PANTHER" id="PTHR43201:SF5">
    <property type="entry name" value="MEDIUM-CHAIN ACYL-COA LIGASE ACSF2, MITOCHONDRIAL"/>
    <property type="match status" value="1"/>
</dbReference>
<gene>
    <name evidence="6" type="primary">fadD_3</name>
    <name evidence="6" type="ORF">Voc01_093360</name>
</gene>
<proteinExistence type="inferred from homology"/>
<evidence type="ECO:0000256" key="2">
    <source>
        <dbReference type="ARBA" id="ARBA00022598"/>
    </source>
</evidence>
<accession>A0A8J4A2A6</accession>
<feature type="compositionally biased region" description="Acidic residues" evidence="3">
    <location>
        <begin position="344"/>
        <end position="357"/>
    </location>
</feature>
<organism evidence="6 7">
    <name type="scientific">Virgisporangium ochraceum</name>
    <dbReference type="NCBI Taxonomy" id="65505"/>
    <lineage>
        <taxon>Bacteria</taxon>
        <taxon>Bacillati</taxon>
        <taxon>Actinomycetota</taxon>
        <taxon>Actinomycetes</taxon>
        <taxon>Micromonosporales</taxon>
        <taxon>Micromonosporaceae</taxon>
        <taxon>Virgisporangium</taxon>
    </lineage>
</organism>
<dbReference type="InterPro" id="IPR042099">
    <property type="entry name" value="ANL_N_sf"/>
</dbReference>
<protein>
    <submittedName>
        <fullName evidence="6">Long-chain acyl-CoA synthetase</fullName>
    </submittedName>
</protein>
<evidence type="ECO:0000259" key="4">
    <source>
        <dbReference type="Pfam" id="PF00501"/>
    </source>
</evidence>
<dbReference type="InterPro" id="IPR000873">
    <property type="entry name" value="AMP-dep_synth/lig_dom"/>
</dbReference>
<dbReference type="InterPro" id="IPR025110">
    <property type="entry name" value="AMP-bd_C"/>
</dbReference>
<dbReference type="InterPro" id="IPR020845">
    <property type="entry name" value="AMP-binding_CS"/>
</dbReference>
<evidence type="ECO:0000256" key="3">
    <source>
        <dbReference type="SAM" id="MobiDB-lite"/>
    </source>
</evidence>
<evidence type="ECO:0000313" key="6">
    <source>
        <dbReference type="EMBL" id="GIJ74419.1"/>
    </source>
</evidence>
<dbReference type="Pfam" id="PF13193">
    <property type="entry name" value="AMP-binding_C"/>
    <property type="match status" value="1"/>
</dbReference>
<dbReference type="InterPro" id="IPR045851">
    <property type="entry name" value="AMP-bd_C_sf"/>
</dbReference>
<dbReference type="PANTHER" id="PTHR43201">
    <property type="entry name" value="ACYL-COA SYNTHETASE"/>
    <property type="match status" value="1"/>
</dbReference>
<keyword evidence="2" id="KW-0436">Ligase</keyword>
<feature type="domain" description="AMP-binding enzyme C-terminal" evidence="5">
    <location>
        <begin position="430"/>
        <end position="514"/>
    </location>
</feature>
<evidence type="ECO:0000259" key="5">
    <source>
        <dbReference type="Pfam" id="PF13193"/>
    </source>
</evidence>
<dbReference type="GO" id="GO:0006631">
    <property type="term" value="P:fatty acid metabolic process"/>
    <property type="evidence" value="ECO:0007669"/>
    <property type="project" value="TreeGrafter"/>
</dbReference>
<feature type="domain" description="AMP-dependent synthetase/ligase" evidence="4">
    <location>
        <begin position="12"/>
        <end position="382"/>
    </location>
</feature>
<comment type="caution">
    <text evidence="6">The sequence shown here is derived from an EMBL/GenBank/DDBJ whole genome shotgun (WGS) entry which is preliminary data.</text>
</comment>
<dbReference type="SUPFAM" id="SSF56801">
    <property type="entry name" value="Acetyl-CoA synthetase-like"/>
    <property type="match status" value="1"/>
</dbReference>
<reference evidence="6" key="1">
    <citation type="submission" date="2021-01" db="EMBL/GenBank/DDBJ databases">
        <title>Whole genome shotgun sequence of Virgisporangium ochraceum NBRC 16418.</title>
        <authorList>
            <person name="Komaki H."/>
            <person name="Tamura T."/>
        </authorList>
    </citation>
    <scope>NUCLEOTIDE SEQUENCE</scope>
    <source>
        <strain evidence="6">NBRC 16418</strain>
    </source>
</reference>
<dbReference type="RefSeq" id="WP_203934218.1">
    <property type="nucleotide sequence ID" value="NZ_BOPH01000134.1"/>
</dbReference>
<evidence type="ECO:0000313" key="7">
    <source>
        <dbReference type="Proteomes" id="UP000635606"/>
    </source>
</evidence>
<dbReference type="EMBL" id="BOPH01000134">
    <property type="protein sequence ID" value="GIJ74419.1"/>
    <property type="molecule type" value="Genomic_DNA"/>
</dbReference>
<feature type="region of interest" description="Disordered" evidence="3">
    <location>
        <begin position="342"/>
        <end position="368"/>
    </location>
</feature>
<dbReference type="Pfam" id="PF00501">
    <property type="entry name" value="AMP-binding"/>
    <property type="match status" value="1"/>
</dbReference>
<keyword evidence="7" id="KW-1185">Reference proteome</keyword>
<evidence type="ECO:0000256" key="1">
    <source>
        <dbReference type="ARBA" id="ARBA00006432"/>
    </source>
</evidence>
<comment type="similarity">
    <text evidence="1">Belongs to the ATP-dependent AMP-binding enzyme family.</text>
</comment>
<sequence length="521" mass="54517">MPEVRNVADLVRRAADTRPDHPALHWHDRVITWAELDRQVDGLAAALAGLGLPADGSHPARVAVALPNVPEFAVALFAALRANLVAVPVNPAYTHRELAHVLGDSGAAVLIGTRDVLAAAGDDAPPHTFALGDLPHGDTPPETTTGGEDLALLIYTSGTSGAPKGAMLSHRALLANHEQLAAIDPPPAGPDDVFFLALPLFHAYGLNSGIVAAAYYAATGVLVERFDPADTLALIARHGITVVAGVPPMYVAWSLMGERLADAFKSVRLAASGTAPLDRATAERFTAASGQPVHEGYGLTETAPVVASTLGSATRKPGSIGRPIPGVEVKLALAGGREVLVDGPLDDDDYADEEYDTDSPGTPGTDPGEVLVRGANLFSGYWPDGREGPRDDGWWHTADVAYADADGDLFLVDRLTELILVSGFNVYPHEVEQVLAAHPAVAEAAVIGVPHPYTGQAVKAFVVRSGEVTATAGLSPTEATTDELIAHAERNLARFKCPATIEFVSELPHSATGKVRKGELR</sequence>
<dbReference type="GO" id="GO:0031956">
    <property type="term" value="F:medium-chain fatty acid-CoA ligase activity"/>
    <property type="evidence" value="ECO:0007669"/>
    <property type="project" value="TreeGrafter"/>
</dbReference>
<dbReference type="Proteomes" id="UP000635606">
    <property type="component" value="Unassembled WGS sequence"/>
</dbReference>
<dbReference type="Gene3D" id="3.30.300.30">
    <property type="match status" value="1"/>
</dbReference>
<dbReference type="PROSITE" id="PS00455">
    <property type="entry name" value="AMP_BINDING"/>
    <property type="match status" value="1"/>
</dbReference>